<name>A0A3Q7EUM6_SOLLC</name>
<keyword evidence="2" id="KW-1185">Reference proteome</keyword>
<protein>
    <submittedName>
        <fullName evidence="1">Uncharacterized protein</fullName>
    </submittedName>
</protein>
<accession>A0A3Q7EUM6</accession>
<reference evidence="1" key="2">
    <citation type="submission" date="2019-01" db="UniProtKB">
        <authorList>
            <consortium name="EnsemblPlants"/>
        </authorList>
    </citation>
    <scope>IDENTIFICATION</scope>
    <source>
        <strain evidence="1">cv. Heinz 1706</strain>
    </source>
</reference>
<organism evidence="1">
    <name type="scientific">Solanum lycopersicum</name>
    <name type="common">Tomato</name>
    <name type="synonym">Lycopersicon esculentum</name>
    <dbReference type="NCBI Taxonomy" id="4081"/>
    <lineage>
        <taxon>Eukaryota</taxon>
        <taxon>Viridiplantae</taxon>
        <taxon>Streptophyta</taxon>
        <taxon>Embryophyta</taxon>
        <taxon>Tracheophyta</taxon>
        <taxon>Spermatophyta</taxon>
        <taxon>Magnoliopsida</taxon>
        <taxon>eudicotyledons</taxon>
        <taxon>Gunneridae</taxon>
        <taxon>Pentapetalae</taxon>
        <taxon>asterids</taxon>
        <taxon>lamiids</taxon>
        <taxon>Solanales</taxon>
        <taxon>Solanaceae</taxon>
        <taxon>Solanoideae</taxon>
        <taxon>Solaneae</taxon>
        <taxon>Solanum</taxon>
        <taxon>Solanum subgen. Lycopersicon</taxon>
    </lineage>
</organism>
<sequence>MIKENTHFRRLGKTKREPDLHNCDLNKPMTSYVYKEREQQFRLIWQDTFERAGTKSLISSSCIQHFNVNGRNSLPTVGVDEM</sequence>
<dbReference type="InParanoid" id="A0A3Q7EUM6"/>
<dbReference type="AlphaFoldDB" id="A0A3Q7EUM6"/>
<dbReference type="EnsemblPlants" id="Solyc01g112240.3.1">
    <property type="protein sequence ID" value="Solyc01g112240.3.1"/>
    <property type="gene ID" value="Solyc01g112240.3"/>
</dbReference>
<dbReference type="Gramene" id="Solyc01g112240.3.1">
    <property type="protein sequence ID" value="Solyc01g112240.3.1"/>
    <property type="gene ID" value="Solyc01g112240.3"/>
</dbReference>
<reference evidence="1" key="1">
    <citation type="journal article" date="2012" name="Nature">
        <title>The tomato genome sequence provides insights into fleshy fruit evolution.</title>
        <authorList>
            <consortium name="Tomato Genome Consortium"/>
        </authorList>
    </citation>
    <scope>NUCLEOTIDE SEQUENCE [LARGE SCALE GENOMIC DNA]</scope>
    <source>
        <strain evidence="1">cv. Heinz 1706</strain>
    </source>
</reference>
<evidence type="ECO:0000313" key="2">
    <source>
        <dbReference type="Proteomes" id="UP000004994"/>
    </source>
</evidence>
<dbReference type="Proteomes" id="UP000004994">
    <property type="component" value="Chromosome 1"/>
</dbReference>
<evidence type="ECO:0000313" key="1">
    <source>
        <dbReference type="EnsemblPlants" id="Solyc01g112240.3.1"/>
    </source>
</evidence>
<proteinExistence type="predicted"/>